<dbReference type="EMBL" id="CP059271">
    <property type="protein sequence ID" value="QLQ81226.1"/>
    <property type="molecule type" value="Genomic_DNA"/>
</dbReference>
<evidence type="ECO:0000313" key="20">
    <source>
        <dbReference type="EMBL" id="QLQ81226.1"/>
    </source>
</evidence>
<dbReference type="Pfam" id="PF03639">
    <property type="entry name" value="Glyco_hydro_81"/>
    <property type="match status" value="1"/>
</dbReference>
<keyword evidence="7 17" id="KW-0732">Signal</keyword>
<evidence type="ECO:0000259" key="19">
    <source>
        <dbReference type="Pfam" id="PF17652"/>
    </source>
</evidence>
<dbReference type="FunFam" id="1.20.5.420:FF:000008">
    <property type="entry name" value="Endo-1,3-beta-glucanase Engl1"/>
    <property type="match status" value="1"/>
</dbReference>
<gene>
    <name evidence="20" type="ORF">HG537_0E05820</name>
</gene>
<dbReference type="InterPro" id="IPR040720">
    <property type="entry name" value="GH81_C"/>
</dbReference>
<evidence type="ECO:0000256" key="15">
    <source>
        <dbReference type="ARBA" id="ARBA00075210"/>
    </source>
</evidence>
<sequence length="1036" mass="112076">MQFLIYFLIFLSSVSSALSSDKSTDDDVVWESDKPWDLSSHTIMVGEPYVMNSRAVDSKPANTESLRRVSALSAASPSSAVVVVIEASPDKTGGSVVRTSAKSTFTTIFGNEQAQTSEKVTSLLTLSASTTTSVLFSTSGSIQSSLLNGTTLTSISTNSKNPLVTQKPSQSAQSTVINPVTLSANKTLPATSETAIYSSIQPFSNVTSEPVFYSTMYSVAGSSLGYLSSSLAASQNFNSSVTASTIASSRPEVTSGSLPSGTTQTTKPFSSTAQSIAGSESSQIGTSESTLTSSTIAASSASSSSTPSATPVVQIVDLFDAISTNTPPNVFPRAPNPMSLAAGVSTDGPIQTNKFYTNLIVGSQNSAAFVYPYSLRRHGSGQDIGLAVQHTTTSQYSFGNYDSNGDSQFLINPLNIGELVLSAANFDSAAAMKVENMKTSSTTVKLVQGINSQNYLELPLVQGMGYATGIYHGSLIAKLGSEVGFKTLVQEKSQFLADGILKYRIELLSGYSWLCYIVVPDNVSKDDFKLQAQNAYSVTANLAVDGLIMQVAIAPDDSNLEVFYDEAAGMYAYELQLSGSSDGSVANYEFNYATGGKSLSGNTMIFALPHHANALIPSMENSYTGIQVQSTTKGTMKGYLATKLLFSQKLNRQISWLPWSPLLGSPDLKYSSEQLKLLAEVANKELQVSIASSISQLNTYYIGKVIDKYAYILLTVSQIIEDDVTTRSTLANLKTAFDILLQNKQLYPLIYDTKFNGLVSSGDWASTSTQYDFGNTYYNDHHFHYGYIIHAAAVVGYVDKQLGGTWAQDNKDWVNTLVRDVANPSEDDTYFAQSRMFDWYHGHSWAAGLFENGNGKNQESSSEDYNFAYGMKLWGSVIEDSSMELRGDLMISIMSESMGEYYLYLDSNEVEPRQIVGNKVAGILFDNIIDYTTYFGTNTEYKHGIHMLPITPVSGQVRQVTFVQQEWQEKLSPIINSVNSGWTGILKLNQALFDPADSYEFFSDPNFNSDLLLDGGMSRTWSLAFSGGLANSMGLL</sequence>
<dbReference type="InterPro" id="IPR040451">
    <property type="entry name" value="GH81_N"/>
</dbReference>
<keyword evidence="13" id="KW-0624">Polysaccharide degradation</keyword>
<dbReference type="GO" id="GO:0000272">
    <property type="term" value="P:polysaccharide catabolic process"/>
    <property type="evidence" value="ECO:0007669"/>
    <property type="project" value="UniProtKB-KW"/>
</dbReference>
<dbReference type="Gene3D" id="1.20.5.420">
    <property type="entry name" value="Immunoglobulin FC, subunit C"/>
    <property type="match status" value="1"/>
</dbReference>
<dbReference type="Gene3D" id="2.70.98.30">
    <property type="entry name" value="Golgi alpha-mannosidase II, domain 4"/>
    <property type="match status" value="1"/>
</dbReference>
<evidence type="ECO:0000256" key="7">
    <source>
        <dbReference type="ARBA" id="ARBA00022729"/>
    </source>
</evidence>
<keyword evidence="12" id="KW-0961">Cell wall biogenesis/degradation</keyword>
<feature type="signal peptide" evidence="17">
    <location>
        <begin position="1"/>
        <end position="19"/>
    </location>
</feature>
<feature type="region of interest" description="Disordered" evidence="16">
    <location>
        <begin position="248"/>
        <end position="288"/>
    </location>
</feature>
<dbReference type="GO" id="GO:0071555">
    <property type="term" value="P:cell wall organization"/>
    <property type="evidence" value="ECO:0007669"/>
    <property type="project" value="UniProtKB-KW"/>
</dbReference>
<evidence type="ECO:0000256" key="10">
    <source>
        <dbReference type="ARBA" id="ARBA00023277"/>
    </source>
</evidence>
<evidence type="ECO:0000256" key="12">
    <source>
        <dbReference type="ARBA" id="ARBA00023316"/>
    </source>
</evidence>
<dbReference type="GO" id="GO:0042973">
    <property type="term" value="F:glucan endo-1,3-beta-D-glucosidase activity"/>
    <property type="evidence" value="ECO:0007669"/>
    <property type="project" value="UniProtKB-EC"/>
</dbReference>
<keyword evidence="9" id="KW-0325">Glycoprotein</keyword>
<keyword evidence="6" id="KW-0964">Secreted</keyword>
<dbReference type="Proteomes" id="UP000510647">
    <property type="component" value="Chromosome 5"/>
</dbReference>
<evidence type="ECO:0000256" key="8">
    <source>
        <dbReference type="ARBA" id="ARBA00022801"/>
    </source>
</evidence>
<reference evidence="20 21" key="1">
    <citation type="submission" date="2020-06" db="EMBL/GenBank/DDBJ databases">
        <title>The yeast mating-type switching endonuclease HO is a domesticated member of an unorthodox homing genetic element family.</title>
        <authorList>
            <person name="Coughlan A.Y."/>
            <person name="Lombardi L."/>
            <person name="Braun-Galleani S."/>
            <person name="Martos A.R."/>
            <person name="Galeote V."/>
            <person name="Bigey F."/>
            <person name="Dequin S."/>
            <person name="Byrne K.P."/>
            <person name="Wolfe K.H."/>
        </authorList>
    </citation>
    <scope>NUCLEOTIDE SEQUENCE [LARGE SCALE GENOMIC DNA]</scope>
    <source>
        <strain evidence="20 21">CBS2947</strain>
    </source>
</reference>
<evidence type="ECO:0000256" key="4">
    <source>
        <dbReference type="ARBA" id="ARBA00012780"/>
    </source>
</evidence>
<keyword evidence="5" id="KW-0134">Cell wall</keyword>
<feature type="chain" id="PRO_5028994180" description="Glucan endo-1,3-beta-D-glucosidase 1" evidence="17">
    <location>
        <begin position="20"/>
        <end position="1036"/>
    </location>
</feature>
<feature type="compositionally biased region" description="Polar residues" evidence="16">
    <location>
        <begin position="248"/>
        <end position="285"/>
    </location>
</feature>
<keyword evidence="21" id="KW-1185">Reference proteome</keyword>
<dbReference type="GO" id="GO:0000920">
    <property type="term" value="P:septum digestion after cytokinesis"/>
    <property type="evidence" value="ECO:0007669"/>
    <property type="project" value="UniProtKB-ARBA"/>
</dbReference>
<organism evidence="20 21">
    <name type="scientific">Torulaspora globosa</name>
    <dbReference type="NCBI Taxonomy" id="48254"/>
    <lineage>
        <taxon>Eukaryota</taxon>
        <taxon>Fungi</taxon>
        <taxon>Dikarya</taxon>
        <taxon>Ascomycota</taxon>
        <taxon>Saccharomycotina</taxon>
        <taxon>Saccharomycetes</taxon>
        <taxon>Saccharomycetales</taxon>
        <taxon>Saccharomycetaceae</taxon>
        <taxon>Torulaspora</taxon>
    </lineage>
</organism>
<dbReference type="GO" id="GO:0009986">
    <property type="term" value="C:cell surface"/>
    <property type="evidence" value="ECO:0007669"/>
    <property type="project" value="TreeGrafter"/>
</dbReference>
<evidence type="ECO:0000256" key="6">
    <source>
        <dbReference type="ARBA" id="ARBA00022525"/>
    </source>
</evidence>
<dbReference type="OrthoDB" id="4473401at2759"/>
<comment type="catalytic activity">
    <reaction evidence="1">
        <text>Hydrolysis of (1-&gt;3)-beta-D-glucosidic linkages in (1-&gt;3)-beta-D-glucans.</text>
        <dbReference type="EC" id="3.2.1.39"/>
    </reaction>
</comment>
<evidence type="ECO:0000256" key="14">
    <source>
        <dbReference type="ARBA" id="ARBA00074614"/>
    </source>
</evidence>
<dbReference type="AlphaFoldDB" id="A0A7H9HWC8"/>
<evidence type="ECO:0000256" key="5">
    <source>
        <dbReference type="ARBA" id="ARBA00022512"/>
    </source>
</evidence>
<feature type="domain" description="Glycosyl hydrolase family 81 C-terminal" evidence="19">
    <location>
        <begin position="669"/>
        <end position="1023"/>
    </location>
</feature>
<dbReference type="PANTHER" id="PTHR31983">
    <property type="entry name" value="ENDO-1,3(4)-BETA-GLUCANASE 1"/>
    <property type="match status" value="1"/>
</dbReference>
<dbReference type="Pfam" id="PF17652">
    <property type="entry name" value="Glyco_hydro81C"/>
    <property type="match status" value="1"/>
</dbReference>
<evidence type="ECO:0000256" key="1">
    <source>
        <dbReference type="ARBA" id="ARBA00000382"/>
    </source>
</evidence>
<evidence type="ECO:0000256" key="17">
    <source>
        <dbReference type="SAM" id="SignalP"/>
    </source>
</evidence>
<evidence type="ECO:0000313" key="21">
    <source>
        <dbReference type="Proteomes" id="UP000510647"/>
    </source>
</evidence>
<name>A0A7H9HWC8_9SACH</name>
<dbReference type="EC" id="3.2.1.39" evidence="4"/>
<dbReference type="GO" id="GO:0052861">
    <property type="term" value="F:endo-1,3(4)-beta-glucanase activity"/>
    <property type="evidence" value="ECO:0007669"/>
    <property type="project" value="InterPro"/>
</dbReference>
<feature type="domain" description="Glycosyl hydrolase family 81 N-terminal" evidence="18">
    <location>
        <begin position="337"/>
        <end position="661"/>
    </location>
</feature>
<proteinExistence type="inferred from homology"/>
<keyword evidence="11" id="KW-0326">Glycosidase</keyword>
<evidence type="ECO:0000256" key="16">
    <source>
        <dbReference type="SAM" id="MobiDB-lite"/>
    </source>
</evidence>
<evidence type="ECO:0000259" key="18">
    <source>
        <dbReference type="Pfam" id="PF03639"/>
    </source>
</evidence>
<accession>A0A7H9HWC8</accession>
<comment type="similarity">
    <text evidence="3">Belongs to the glycosyl hydrolase 81 family.</text>
</comment>
<evidence type="ECO:0000256" key="11">
    <source>
        <dbReference type="ARBA" id="ARBA00023295"/>
    </source>
</evidence>
<dbReference type="PANTHER" id="PTHR31983:SF20">
    <property type="entry name" value="GLUCAN ENDO-1,3-BETA-D-GLUCOSIDASE 1"/>
    <property type="match status" value="1"/>
</dbReference>
<dbReference type="InterPro" id="IPR005200">
    <property type="entry name" value="Endo-beta-glucanase"/>
</dbReference>
<keyword evidence="8" id="KW-0378">Hydrolase</keyword>
<dbReference type="PROSITE" id="PS52008">
    <property type="entry name" value="GH81"/>
    <property type="match status" value="1"/>
</dbReference>
<evidence type="ECO:0000256" key="9">
    <source>
        <dbReference type="ARBA" id="ARBA00023180"/>
    </source>
</evidence>
<protein>
    <recommendedName>
        <fullName evidence="14">Glucan endo-1,3-beta-D-glucosidase 1</fullName>
        <ecNumber evidence="4">3.2.1.39</ecNumber>
    </recommendedName>
    <alternativeName>
        <fullName evidence="15">Daughter specific expression protein 4</fullName>
    </alternativeName>
</protein>
<evidence type="ECO:0000256" key="3">
    <source>
        <dbReference type="ARBA" id="ARBA00010730"/>
    </source>
</evidence>
<evidence type="ECO:0000256" key="13">
    <source>
        <dbReference type="ARBA" id="ARBA00023326"/>
    </source>
</evidence>
<keyword evidence="10" id="KW-0119">Carbohydrate metabolism</keyword>
<evidence type="ECO:0000256" key="2">
    <source>
        <dbReference type="ARBA" id="ARBA00004191"/>
    </source>
</evidence>
<comment type="subcellular location">
    <subcellularLocation>
        <location evidence="2">Secreted</location>
        <location evidence="2">Cell wall</location>
    </subcellularLocation>
</comment>
<dbReference type="FunFam" id="2.70.98.30:FF:000006">
    <property type="entry name" value="Endo-1,3-beta-glucanase Engl1"/>
    <property type="match status" value="1"/>
</dbReference>